<dbReference type="InterPro" id="IPR029057">
    <property type="entry name" value="PRTase-like"/>
</dbReference>
<dbReference type="InterPro" id="IPR051910">
    <property type="entry name" value="ComF/GntX_DNA_util-trans"/>
</dbReference>
<organism evidence="3 4">
    <name type="scientific">Siminovitchia thermophila</name>
    <dbReference type="NCBI Taxonomy" id="1245522"/>
    <lineage>
        <taxon>Bacteria</taxon>
        <taxon>Bacillati</taxon>
        <taxon>Bacillota</taxon>
        <taxon>Bacilli</taxon>
        <taxon>Bacillales</taxon>
        <taxon>Bacillaceae</taxon>
        <taxon>Siminovitchia</taxon>
    </lineage>
</organism>
<evidence type="ECO:0000313" key="3">
    <source>
        <dbReference type="EMBL" id="MBM7714185.1"/>
    </source>
</evidence>
<feature type="domain" description="Phosphoribosyltransferase" evidence="2">
    <location>
        <begin position="143"/>
        <end position="233"/>
    </location>
</feature>
<sequence>MNSHCLYCDDRIRGEWSWTKLISGSREQMLCGSCCGKLEKITGSVCIVCSRSLPLLDTKYIHGTICHDCVRWEQDPEWRGLLANNVSIYQYNDFFKELLARFKYRGDYALAKAFGASVRKFLSKKTFDLLIPIPLSPDRLLERGFNQSKALAEEAGFQVNEVLERVHGEKQSKKSRNERIHLQQVFTVPERADVSGKEILLIDDIYTTGSTIRHAALVLKKAGAKNVSAFTLARG</sequence>
<dbReference type="Pfam" id="PF00156">
    <property type="entry name" value="Pribosyltran"/>
    <property type="match status" value="1"/>
</dbReference>
<name>A0ABS2R456_9BACI</name>
<dbReference type="EMBL" id="JAFBFH010000005">
    <property type="protein sequence ID" value="MBM7714185.1"/>
    <property type="molecule type" value="Genomic_DNA"/>
</dbReference>
<dbReference type="InterPro" id="IPR000836">
    <property type="entry name" value="PRTase_dom"/>
</dbReference>
<comment type="caution">
    <text evidence="3">The sequence shown here is derived from an EMBL/GenBank/DDBJ whole genome shotgun (WGS) entry which is preliminary data.</text>
</comment>
<keyword evidence="4" id="KW-1185">Reference proteome</keyword>
<evidence type="ECO:0000256" key="1">
    <source>
        <dbReference type="ARBA" id="ARBA00008007"/>
    </source>
</evidence>
<dbReference type="PANTHER" id="PTHR47505">
    <property type="entry name" value="DNA UTILIZATION PROTEIN YHGH"/>
    <property type="match status" value="1"/>
</dbReference>
<dbReference type="SUPFAM" id="SSF53271">
    <property type="entry name" value="PRTase-like"/>
    <property type="match status" value="1"/>
</dbReference>
<evidence type="ECO:0000313" key="4">
    <source>
        <dbReference type="Proteomes" id="UP000823485"/>
    </source>
</evidence>
<accession>A0ABS2R456</accession>
<reference evidence="3 4" key="1">
    <citation type="submission" date="2021-01" db="EMBL/GenBank/DDBJ databases">
        <title>Genomic Encyclopedia of Type Strains, Phase IV (KMG-IV): sequencing the most valuable type-strain genomes for metagenomic binning, comparative biology and taxonomic classification.</title>
        <authorList>
            <person name="Goeker M."/>
        </authorList>
    </citation>
    <scope>NUCLEOTIDE SEQUENCE [LARGE SCALE GENOMIC DNA]</scope>
    <source>
        <strain evidence="3 4">DSM 105453</strain>
    </source>
</reference>
<dbReference type="Proteomes" id="UP000823485">
    <property type="component" value="Unassembled WGS sequence"/>
</dbReference>
<comment type="similarity">
    <text evidence="1">Belongs to the ComF/GntX family.</text>
</comment>
<dbReference type="RefSeq" id="WP_077111646.1">
    <property type="nucleotide sequence ID" value="NZ_JAFBFH010000005.1"/>
</dbReference>
<protein>
    <submittedName>
        <fullName evidence="3">Competence protein ComFC</fullName>
    </submittedName>
</protein>
<dbReference type="Gene3D" id="3.40.50.2020">
    <property type="match status" value="1"/>
</dbReference>
<dbReference type="PANTHER" id="PTHR47505:SF1">
    <property type="entry name" value="DNA UTILIZATION PROTEIN YHGH"/>
    <property type="match status" value="1"/>
</dbReference>
<proteinExistence type="inferred from homology"/>
<evidence type="ECO:0000259" key="2">
    <source>
        <dbReference type="Pfam" id="PF00156"/>
    </source>
</evidence>
<dbReference type="CDD" id="cd06223">
    <property type="entry name" value="PRTases_typeI"/>
    <property type="match status" value="1"/>
</dbReference>
<gene>
    <name evidence="3" type="ORF">JOC94_001157</name>
</gene>